<evidence type="ECO:0000256" key="10">
    <source>
        <dbReference type="ARBA" id="ARBA00022840"/>
    </source>
</evidence>
<evidence type="ECO:0000313" key="17">
    <source>
        <dbReference type="EMBL" id="SDK30331.1"/>
    </source>
</evidence>
<keyword evidence="4" id="KW-1003">Cell membrane</keyword>
<dbReference type="GO" id="GO:0000155">
    <property type="term" value="F:phosphorelay sensor kinase activity"/>
    <property type="evidence" value="ECO:0007669"/>
    <property type="project" value="InterPro"/>
</dbReference>
<evidence type="ECO:0000256" key="12">
    <source>
        <dbReference type="ARBA" id="ARBA00023012"/>
    </source>
</evidence>
<dbReference type="GO" id="GO:0005524">
    <property type="term" value="F:ATP binding"/>
    <property type="evidence" value="ECO:0007669"/>
    <property type="project" value="UniProtKB-KW"/>
</dbReference>
<dbReference type="PANTHER" id="PTHR45528">
    <property type="entry name" value="SENSOR HISTIDINE KINASE CPXA"/>
    <property type="match status" value="1"/>
</dbReference>
<dbReference type="FunFam" id="1.10.287.130:FF:000001">
    <property type="entry name" value="Two-component sensor histidine kinase"/>
    <property type="match status" value="1"/>
</dbReference>
<keyword evidence="8" id="KW-0547">Nucleotide-binding</keyword>
<keyword evidence="7 14" id="KW-0812">Transmembrane</keyword>
<dbReference type="InterPro" id="IPR005467">
    <property type="entry name" value="His_kinase_dom"/>
</dbReference>
<dbReference type="EMBL" id="FNFL01000004">
    <property type="protein sequence ID" value="SDK30331.1"/>
    <property type="molecule type" value="Genomic_DNA"/>
</dbReference>
<comment type="catalytic activity">
    <reaction evidence="1">
        <text>ATP + protein L-histidine = ADP + protein N-phospho-L-histidine.</text>
        <dbReference type="EC" id="2.7.13.3"/>
    </reaction>
</comment>
<evidence type="ECO:0000256" key="2">
    <source>
        <dbReference type="ARBA" id="ARBA00004651"/>
    </source>
</evidence>
<dbReference type="InterPro" id="IPR050398">
    <property type="entry name" value="HssS/ArlS-like"/>
</dbReference>
<keyword evidence="5" id="KW-0597">Phosphoprotein</keyword>
<keyword evidence="9 17" id="KW-0418">Kinase</keyword>
<evidence type="ECO:0000256" key="7">
    <source>
        <dbReference type="ARBA" id="ARBA00022692"/>
    </source>
</evidence>
<evidence type="ECO:0000256" key="3">
    <source>
        <dbReference type="ARBA" id="ARBA00012438"/>
    </source>
</evidence>
<evidence type="ECO:0000256" key="14">
    <source>
        <dbReference type="SAM" id="Phobius"/>
    </source>
</evidence>
<dbReference type="Proteomes" id="UP000198694">
    <property type="component" value="Unassembled WGS sequence"/>
</dbReference>
<keyword evidence="12" id="KW-0902">Two-component regulatory system</keyword>
<keyword evidence="13 14" id="KW-0472">Membrane</keyword>
<keyword evidence="11 14" id="KW-1133">Transmembrane helix</keyword>
<sequence>MKLQSQLNIAFTTLLVVIMSVAAFTIYSLILNLLIQNEQSQLEKNGRIITGMINETPSINIQQLSGLLEDLKLQGFFYYSTDNNDDTIITNLPREVAEYWVNNYDLSQDNQPLWKAGNERYVVSKISFSPRFPEWELILVTPLDDLQAVQRNFIRTLLLVFTVGIIVAVLLSYFMTNRLVTPLTRLKEQVKKIEKRQFNDIQSIHASGEIKEVEQSVLEMAQELQRYIQSQRQFFQNASHELKTPLMTIQGYAEGIRDGVFEREESERGFEVMIAEIGRLKKIINEMILLAKLDSEENIYRKENIKVADLIKLTLERALPLANDKNVEVTYGTIDEAEITADKEKLLQAMMNIVSNAIRHANTVVEISVVKAEGISIMVADDGKGVPEDLMPHLFHRFVKGEGGETGLGLAISRAIIERSGGNITVDRSPRGGALFTIFLSEDIHDKE</sequence>
<dbReference type="PANTHER" id="PTHR45528:SF1">
    <property type="entry name" value="SENSOR HISTIDINE KINASE CPXA"/>
    <property type="match status" value="1"/>
</dbReference>
<dbReference type="CDD" id="cd00082">
    <property type="entry name" value="HisKA"/>
    <property type="match status" value="1"/>
</dbReference>
<evidence type="ECO:0000256" key="11">
    <source>
        <dbReference type="ARBA" id="ARBA00022989"/>
    </source>
</evidence>
<evidence type="ECO:0000256" key="5">
    <source>
        <dbReference type="ARBA" id="ARBA00022553"/>
    </source>
</evidence>
<dbReference type="PROSITE" id="PS50109">
    <property type="entry name" value="HIS_KIN"/>
    <property type="match status" value="1"/>
</dbReference>
<organism evidence="17 18">
    <name type="scientific">Sediminibacillus albus</name>
    <dbReference type="NCBI Taxonomy" id="407036"/>
    <lineage>
        <taxon>Bacteria</taxon>
        <taxon>Bacillati</taxon>
        <taxon>Bacillota</taxon>
        <taxon>Bacilli</taxon>
        <taxon>Bacillales</taxon>
        <taxon>Bacillaceae</taxon>
        <taxon>Sediminibacillus</taxon>
    </lineage>
</organism>
<dbReference type="InterPro" id="IPR003594">
    <property type="entry name" value="HATPase_dom"/>
</dbReference>
<dbReference type="InterPro" id="IPR003661">
    <property type="entry name" value="HisK_dim/P_dom"/>
</dbReference>
<dbReference type="InterPro" id="IPR036890">
    <property type="entry name" value="HATPase_C_sf"/>
</dbReference>
<evidence type="ECO:0000259" key="15">
    <source>
        <dbReference type="PROSITE" id="PS50109"/>
    </source>
</evidence>
<proteinExistence type="predicted"/>
<evidence type="ECO:0000256" key="1">
    <source>
        <dbReference type="ARBA" id="ARBA00000085"/>
    </source>
</evidence>
<feature type="domain" description="Histidine kinase" evidence="15">
    <location>
        <begin position="237"/>
        <end position="444"/>
    </location>
</feature>
<dbReference type="STRING" id="407036.SAMN05216243_2704"/>
<feature type="transmembrane region" description="Helical" evidence="14">
    <location>
        <begin position="156"/>
        <end position="175"/>
    </location>
</feature>
<dbReference type="PRINTS" id="PR00344">
    <property type="entry name" value="BCTRLSENSOR"/>
</dbReference>
<gene>
    <name evidence="17" type="ORF">SAMN05216243_2704</name>
</gene>
<dbReference type="SMART" id="SM00304">
    <property type="entry name" value="HAMP"/>
    <property type="match status" value="1"/>
</dbReference>
<dbReference type="SMART" id="SM00388">
    <property type="entry name" value="HisKA"/>
    <property type="match status" value="1"/>
</dbReference>
<dbReference type="InterPro" id="IPR003660">
    <property type="entry name" value="HAMP_dom"/>
</dbReference>
<dbReference type="PROSITE" id="PS50885">
    <property type="entry name" value="HAMP"/>
    <property type="match status" value="1"/>
</dbReference>
<keyword evidence="10" id="KW-0067">ATP-binding</keyword>
<evidence type="ECO:0000256" key="8">
    <source>
        <dbReference type="ARBA" id="ARBA00022741"/>
    </source>
</evidence>
<dbReference type="SUPFAM" id="SSF55874">
    <property type="entry name" value="ATPase domain of HSP90 chaperone/DNA topoisomerase II/histidine kinase"/>
    <property type="match status" value="1"/>
</dbReference>
<evidence type="ECO:0000313" key="18">
    <source>
        <dbReference type="Proteomes" id="UP000198694"/>
    </source>
</evidence>
<evidence type="ECO:0000256" key="13">
    <source>
        <dbReference type="ARBA" id="ARBA00023136"/>
    </source>
</evidence>
<dbReference type="Gene3D" id="1.10.287.130">
    <property type="match status" value="1"/>
</dbReference>
<evidence type="ECO:0000256" key="6">
    <source>
        <dbReference type="ARBA" id="ARBA00022679"/>
    </source>
</evidence>
<name>A0A1G9ASW4_9BACI</name>
<keyword evidence="18" id="KW-1185">Reference proteome</keyword>
<dbReference type="Gene3D" id="6.10.340.10">
    <property type="match status" value="1"/>
</dbReference>
<dbReference type="InterPro" id="IPR004358">
    <property type="entry name" value="Sig_transdc_His_kin-like_C"/>
</dbReference>
<dbReference type="Pfam" id="PF00512">
    <property type="entry name" value="HisKA"/>
    <property type="match status" value="1"/>
</dbReference>
<keyword evidence="6" id="KW-0808">Transferase</keyword>
<dbReference type="AlphaFoldDB" id="A0A1G9ASW4"/>
<evidence type="ECO:0000259" key="16">
    <source>
        <dbReference type="PROSITE" id="PS50885"/>
    </source>
</evidence>
<dbReference type="Pfam" id="PF02518">
    <property type="entry name" value="HATPase_c"/>
    <property type="match status" value="1"/>
</dbReference>
<comment type="subcellular location">
    <subcellularLocation>
        <location evidence="2">Cell membrane</location>
        <topology evidence="2">Multi-pass membrane protein</topology>
    </subcellularLocation>
</comment>
<reference evidence="17 18" key="1">
    <citation type="submission" date="2016-10" db="EMBL/GenBank/DDBJ databases">
        <authorList>
            <person name="de Groot N.N."/>
        </authorList>
    </citation>
    <scope>NUCLEOTIDE SEQUENCE [LARGE SCALE GENOMIC DNA]</scope>
    <source>
        <strain evidence="17 18">CGMCC 1.6502</strain>
    </source>
</reference>
<protein>
    <recommendedName>
        <fullName evidence="3">histidine kinase</fullName>
        <ecNumber evidence="3">2.7.13.3</ecNumber>
    </recommendedName>
</protein>
<feature type="domain" description="HAMP" evidence="16">
    <location>
        <begin position="177"/>
        <end position="229"/>
    </location>
</feature>
<evidence type="ECO:0000256" key="9">
    <source>
        <dbReference type="ARBA" id="ARBA00022777"/>
    </source>
</evidence>
<evidence type="ECO:0000256" key="4">
    <source>
        <dbReference type="ARBA" id="ARBA00022475"/>
    </source>
</evidence>
<dbReference type="SMART" id="SM00387">
    <property type="entry name" value="HATPase_c"/>
    <property type="match status" value="1"/>
</dbReference>
<dbReference type="SUPFAM" id="SSF47384">
    <property type="entry name" value="Homodimeric domain of signal transducing histidine kinase"/>
    <property type="match status" value="1"/>
</dbReference>
<feature type="transmembrane region" description="Helical" evidence="14">
    <location>
        <begin position="12"/>
        <end position="35"/>
    </location>
</feature>
<dbReference type="GO" id="GO:0005886">
    <property type="term" value="C:plasma membrane"/>
    <property type="evidence" value="ECO:0007669"/>
    <property type="project" value="UniProtKB-SubCell"/>
</dbReference>
<accession>A0A1G9ASW4</accession>
<dbReference type="InterPro" id="IPR036097">
    <property type="entry name" value="HisK_dim/P_sf"/>
</dbReference>
<dbReference type="OrthoDB" id="9780718at2"/>
<dbReference type="EC" id="2.7.13.3" evidence="3"/>
<dbReference type="Gene3D" id="3.30.565.10">
    <property type="entry name" value="Histidine kinase-like ATPase, C-terminal domain"/>
    <property type="match status" value="1"/>
</dbReference>
<dbReference type="RefSeq" id="WP_093215166.1">
    <property type="nucleotide sequence ID" value="NZ_FNFL01000004.1"/>
</dbReference>